<evidence type="ECO:0000313" key="6">
    <source>
        <dbReference type="Proteomes" id="UP001223390"/>
    </source>
</evidence>
<name>A0ABT7H357_9ACTN</name>
<proteinExistence type="predicted"/>
<evidence type="ECO:0000259" key="2">
    <source>
        <dbReference type="Pfam" id="PF13032"/>
    </source>
</evidence>
<organism evidence="5 6">
    <name type="scientific">Streptomyces katrae</name>
    <dbReference type="NCBI Taxonomy" id="68223"/>
    <lineage>
        <taxon>Bacteria</taxon>
        <taxon>Bacillati</taxon>
        <taxon>Actinomycetota</taxon>
        <taxon>Actinomycetes</taxon>
        <taxon>Kitasatosporales</taxon>
        <taxon>Streptomycetaceae</taxon>
        <taxon>Streptomyces</taxon>
    </lineage>
</organism>
<dbReference type="Pfam" id="PF13111">
    <property type="entry name" value="pPIWI_RE_X"/>
    <property type="match status" value="1"/>
</dbReference>
<dbReference type="Pfam" id="PF13032">
    <property type="entry name" value="RNaseH_pPIWI_RE"/>
    <property type="match status" value="1"/>
</dbReference>
<evidence type="ECO:0000256" key="1">
    <source>
        <dbReference type="SAM" id="MobiDB-lite"/>
    </source>
</evidence>
<feature type="domain" description="pPIWI-RE module N-terminal" evidence="3">
    <location>
        <begin position="9"/>
        <end position="421"/>
    </location>
</feature>
<comment type="caution">
    <text evidence="5">The sequence shown here is derived from an EMBL/GenBank/DDBJ whole genome shotgun (WGS) entry which is preliminary data.</text>
</comment>
<feature type="domain" description="Prokaryotic pPIWI-RE MID" evidence="4">
    <location>
        <begin position="523"/>
        <end position="622"/>
    </location>
</feature>
<dbReference type="InterPro" id="IPR025085">
    <property type="entry name" value="pPIWI_RE_X"/>
</dbReference>
<reference evidence="5 6" key="1">
    <citation type="submission" date="2023-05" db="EMBL/GenBank/DDBJ databases">
        <title>Sequencing and Assembly of Streptomyces sp. NP73.</title>
        <authorList>
            <person name="Konwar A.N."/>
            <person name="Saikia K."/>
            <person name="Thakur D."/>
        </authorList>
    </citation>
    <scope>NUCLEOTIDE SEQUENCE [LARGE SCALE GENOMIC DNA]</scope>
    <source>
        <strain evidence="5 6">NP73</strain>
    </source>
</reference>
<dbReference type="RefSeq" id="WP_285345989.1">
    <property type="nucleotide sequence ID" value="NZ_JASITI010000060.1"/>
</dbReference>
<protein>
    <submittedName>
        <fullName evidence="5">DUF3962 domain-containing protein</fullName>
    </submittedName>
</protein>
<evidence type="ECO:0000259" key="3">
    <source>
        <dbReference type="Pfam" id="PF13111"/>
    </source>
</evidence>
<feature type="domain" description="pPIWI-RE RNaseH" evidence="2">
    <location>
        <begin position="634"/>
        <end position="930"/>
    </location>
</feature>
<sequence length="940" mass="104106">MYRLIRTAAYEVEPGHGPIVEAHHMMRPDPAWWAELTERYRSTRRGDPAYGLPTRHLGSLLCALAPGVVTADAQAASARSDAPWLYAREHVPDDVIVPLIDTWATELLAPRHVTTDVPGIAGDEADDEDGFGYWYGNGTPDNEREGCGPANDQHIEHLLERLYEAPPTWTTEDIDLTSSATSPAGTALPGRHVYRLLTEWVAARLTARPWHVRGRTLRFKAVTDGERSELVSWPPLRHVTHRRAWYYSARLSVHVQTVPFHGHFRVHVSPGIRRWVTGSGTRPGPGQRATVLLDAPLPWADADERTPRLIGNSVGYDHRLRRLSWQRRSTATLLPHVDIVRTFPDPEELFRSPEELLLGRDSFRAGITYHPTMQGVHRIGPGLMPRERAELDAWVAESLAPAFRRVPDLTRINRVSKPLLGRTADPDRTGVENSARNPVDVAAAGRRQALHDVLGGQALRLDIVWHSKDVRDEVLHALPELLGLPHPEKTSRDEWTSEAHGLTVRMCAVRRGVLGAPLKIPRRRGLRRATALGQAITARTEQVAGFPAPQAHATVIELDGRARYPRAGTDPKHALRIGFAATGRLTQFIQPPGEEAPDLGQRARSACLDVLRQIGAVPFPPHQAGAAIPENLQYVGLWLVRHTSRGPTRCATRRLIALRIRPGDHEPVHGWDEIRETWVPYRRLLLTLASDRGLPEEEPGTRVPGRPDGSAGRWHGFENPWREEAQRQIQSILFQTRDRPTLLLASAGNLRQCWPGLASGVLAPDELAFGAGEPGQRLSLYGPDLRFVLLRDANGRGEVPQWWARDEAGAIGFSAGLWTPGHAAGRVFYSTADVPHTAARPKGLMKLVPDADGRTAPTKNAWNPRGLEITVAGCLSAKALADAGREQEQPDDPADWAMLAHQLRFHDSYSPLAWPLPLHLAKLAGEYVLPMAKEGTEAQP</sequence>
<dbReference type="EMBL" id="JASITI010000060">
    <property type="protein sequence ID" value="MDK9500336.1"/>
    <property type="molecule type" value="Genomic_DNA"/>
</dbReference>
<keyword evidence="6" id="KW-1185">Reference proteome</keyword>
<dbReference type="InterPro" id="IPR024996">
    <property type="entry name" value="RNaseH_pPIWI_RE"/>
</dbReference>
<feature type="region of interest" description="Disordered" evidence="1">
    <location>
        <begin position="693"/>
        <end position="712"/>
    </location>
</feature>
<evidence type="ECO:0000313" key="5">
    <source>
        <dbReference type="EMBL" id="MDK9500336.1"/>
    </source>
</evidence>
<accession>A0ABT7H357</accession>
<gene>
    <name evidence="5" type="ORF">QEZ40_006155</name>
</gene>
<dbReference type="InterPro" id="IPR040496">
    <property type="entry name" value="MID_pPIWI_RE"/>
</dbReference>
<dbReference type="Proteomes" id="UP001223390">
    <property type="component" value="Unassembled WGS sequence"/>
</dbReference>
<evidence type="ECO:0000259" key="4">
    <source>
        <dbReference type="Pfam" id="PF18157"/>
    </source>
</evidence>
<dbReference type="Pfam" id="PF18157">
    <property type="entry name" value="MID_pPIWI_RE"/>
    <property type="match status" value="1"/>
</dbReference>